<dbReference type="Proteomes" id="UP000317650">
    <property type="component" value="Chromosome 8"/>
</dbReference>
<organism evidence="1 2">
    <name type="scientific">Musa balbisiana</name>
    <name type="common">Banana</name>
    <dbReference type="NCBI Taxonomy" id="52838"/>
    <lineage>
        <taxon>Eukaryota</taxon>
        <taxon>Viridiplantae</taxon>
        <taxon>Streptophyta</taxon>
        <taxon>Embryophyta</taxon>
        <taxon>Tracheophyta</taxon>
        <taxon>Spermatophyta</taxon>
        <taxon>Magnoliopsida</taxon>
        <taxon>Liliopsida</taxon>
        <taxon>Zingiberales</taxon>
        <taxon>Musaceae</taxon>
        <taxon>Musa</taxon>
    </lineage>
</organism>
<proteinExistence type="predicted"/>
<gene>
    <name evidence="1" type="ORF">C4D60_Mb08t23270</name>
</gene>
<evidence type="ECO:0000313" key="2">
    <source>
        <dbReference type="Proteomes" id="UP000317650"/>
    </source>
</evidence>
<dbReference type="EMBL" id="PYDT01000002">
    <property type="protein sequence ID" value="THU70272.1"/>
    <property type="molecule type" value="Genomic_DNA"/>
</dbReference>
<name>A0A4S8K5W4_MUSBA</name>
<sequence length="66" mass="7721">MSLVIFGLKFILTNVVLIMDFLNPYNLLINSTKPLLPSRALYTRNLPRVNDQLKSFQSYLKWMCVD</sequence>
<dbReference type="AlphaFoldDB" id="A0A4S8K5W4"/>
<comment type="caution">
    <text evidence="1">The sequence shown here is derived from an EMBL/GenBank/DDBJ whole genome shotgun (WGS) entry which is preliminary data.</text>
</comment>
<evidence type="ECO:0000313" key="1">
    <source>
        <dbReference type="EMBL" id="THU70272.1"/>
    </source>
</evidence>
<accession>A0A4S8K5W4</accession>
<reference evidence="1 2" key="1">
    <citation type="journal article" date="2019" name="Nat. Plants">
        <title>Genome sequencing of Musa balbisiana reveals subgenome evolution and function divergence in polyploid bananas.</title>
        <authorList>
            <person name="Yao X."/>
        </authorList>
    </citation>
    <scope>NUCLEOTIDE SEQUENCE [LARGE SCALE GENOMIC DNA]</scope>
    <source>
        <strain evidence="2">cv. DH-PKW</strain>
        <tissue evidence="1">Leaves</tissue>
    </source>
</reference>
<keyword evidence="2" id="KW-1185">Reference proteome</keyword>
<protein>
    <submittedName>
        <fullName evidence="1">Uncharacterized protein</fullName>
    </submittedName>
</protein>